<proteinExistence type="predicted"/>
<gene>
    <name evidence="6" type="ORF">AAW51_1886</name>
</gene>
<evidence type="ECO:0000256" key="3">
    <source>
        <dbReference type="ARBA" id="ARBA00022842"/>
    </source>
</evidence>
<reference evidence="6 7" key="1">
    <citation type="submission" date="2015-05" db="EMBL/GenBank/DDBJ databases">
        <authorList>
            <person name="Tang B."/>
            <person name="Yu Y."/>
        </authorList>
    </citation>
    <scope>NUCLEOTIDE SEQUENCE [LARGE SCALE GENOMIC DNA]</scope>
    <source>
        <strain evidence="6 7">DSM 7029</strain>
    </source>
</reference>
<feature type="region of interest" description="Disordered" evidence="4">
    <location>
        <begin position="527"/>
        <end position="585"/>
    </location>
</feature>
<evidence type="ECO:0000256" key="2">
    <source>
        <dbReference type="ARBA" id="ARBA00022801"/>
    </source>
</evidence>
<dbReference type="Pfam" id="PF00293">
    <property type="entry name" value="NUDIX"/>
    <property type="match status" value="1"/>
</dbReference>
<evidence type="ECO:0000259" key="5">
    <source>
        <dbReference type="PROSITE" id="PS51462"/>
    </source>
</evidence>
<dbReference type="PANTHER" id="PTHR43046">
    <property type="entry name" value="GDP-MANNOSE MANNOSYL HYDROLASE"/>
    <property type="match status" value="1"/>
</dbReference>
<organism evidence="6 7">
    <name type="scientific">Caldimonas brevitalea</name>
    <dbReference type="NCBI Taxonomy" id="413882"/>
    <lineage>
        <taxon>Bacteria</taxon>
        <taxon>Pseudomonadati</taxon>
        <taxon>Pseudomonadota</taxon>
        <taxon>Betaproteobacteria</taxon>
        <taxon>Burkholderiales</taxon>
        <taxon>Sphaerotilaceae</taxon>
        <taxon>Caldimonas</taxon>
    </lineage>
</organism>
<dbReference type="InterPro" id="IPR000086">
    <property type="entry name" value="NUDIX_hydrolase_dom"/>
</dbReference>
<dbReference type="AlphaFoldDB" id="A0A0G3BGW4"/>
<sequence length="941" mass="102429">MPPPKIAGHHAPVAQFDPSASQSAAPKSAADPGKFKPAPLFSTVGPLSNFPKLGTTSRTTNFTSKGRGADAAKLAKLGVSMKAAFKTDEELALVDAQERGLHSDAGRHFHDLLTLYTTGACERPQFAELRNTIPLYSVDIAPRGGSKLVHRGLSLPDSILATVLKTPPGISSRSVAHSLIHGFRRTDGSFTGTGVASTTTYAPIAKAFAKAEETAQKSAVMLNITVFGGRPESYQNGAKGVTLRTSMLPGTGKIESEHEIVLDITNRYEIRGMKPAPGGYAIDMVAYGRPWSEVAGQPRATDKWVQESKQLGSNVGGIFRDPEGVRWYVKQGSPDHLKNEALAAQLYSMLNIKAPQIEHVTRGGQPALASRMMDVHAMAGANGRIHGLHRGFVADAWLANWDVIGLEFDNLKVDKDNNAVRIDTGGALLYRAQGAPKGAAFGPEAKEIVTLLDGPNRQSAQAFRHLRRSEIEAGITQLKHVDDALVRQLCMTQGPGSKDERKSLADTLIARKNWLVAELDAGLPHFHPKPDENGKLKVLHHPTRPSPSSHWKHANSTVTVTPGSKVPREHAGVPFKKWSHPPTSNPEWQALSDHMSAPFSEPKMKVASGRKPASGILIVEDDGRIWVTEPSNHFADTEHSLPKGKLEADLSLKANAMKEAYEETGLHVQITDMLGDYDRTTSTTRYYIGKRVGGSPSDMGWESQSMKLATLEDAQRLCNMGVDRRIIDDLRTKLEDDRRAAKAQATLLDRSAVHTFERDPEIEIGGKLHGVDLASWKAPKTDAEWAHIKTRHIPFVDPVFKPAKGLQAASGALIVEPDGRVWLAEPKDHFAGVEHTFPKAGHKSAIPLRANAVKSVYEKTGLHVELVGHLGDYDRSTSSTRYYVAKRVGGTPSDMGRDSQSVKLSPLSDASRLCNTSVDKRVLSDLREWLQDNESASVLFR</sequence>
<feature type="region of interest" description="Disordered" evidence="4">
    <location>
        <begin position="1"/>
        <end position="36"/>
    </location>
</feature>
<evidence type="ECO:0000256" key="1">
    <source>
        <dbReference type="ARBA" id="ARBA00001946"/>
    </source>
</evidence>
<keyword evidence="7" id="KW-1185">Reference proteome</keyword>
<dbReference type="PANTHER" id="PTHR43046:SF12">
    <property type="entry name" value="GDP-MANNOSE MANNOSYL HYDROLASE"/>
    <property type="match status" value="1"/>
</dbReference>
<evidence type="ECO:0000256" key="4">
    <source>
        <dbReference type="SAM" id="MobiDB-lite"/>
    </source>
</evidence>
<evidence type="ECO:0000313" key="7">
    <source>
        <dbReference type="Proteomes" id="UP000035352"/>
    </source>
</evidence>
<dbReference type="PATRIC" id="fig|413882.6.peg.1983"/>
<evidence type="ECO:0000313" key="6">
    <source>
        <dbReference type="EMBL" id="AKJ28577.1"/>
    </source>
</evidence>
<feature type="compositionally biased region" description="Low complexity" evidence="4">
    <location>
        <begin position="18"/>
        <end position="32"/>
    </location>
</feature>
<dbReference type="CDD" id="cd02883">
    <property type="entry name" value="NUDIX_Hydrolase"/>
    <property type="match status" value="2"/>
</dbReference>
<feature type="compositionally biased region" description="Polar residues" evidence="4">
    <location>
        <begin position="546"/>
        <end position="562"/>
    </location>
</feature>
<keyword evidence="2" id="KW-0378">Hydrolase</keyword>
<protein>
    <submittedName>
        <fullName evidence="6">Type III effector</fullName>
    </submittedName>
</protein>
<dbReference type="EMBL" id="CP011371">
    <property type="protein sequence ID" value="AKJ28577.1"/>
    <property type="molecule type" value="Genomic_DNA"/>
</dbReference>
<feature type="domain" description="Nudix hydrolase" evidence="5">
    <location>
        <begin position="609"/>
        <end position="731"/>
    </location>
</feature>
<name>A0A0G3BGW4_9BURK</name>
<dbReference type="Gene3D" id="3.90.79.10">
    <property type="entry name" value="Nucleoside Triphosphate Pyrophosphohydrolase"/>
    <property type="match status" value="2"/>
</dbReference>
<dbReference type="Proteomes" id="UP000035352">
    <property type="component" value="Chromosome"/>
</dbReference>
<dbReference type="KEGG" id="pbh:AAW51_1886"/>
<dbReference type="RefSeq" id="WP_053013448.1">
    <property type="nucleotide sequence ID" value="NZ_CP011371.1"/>
</dbReference>
<comment type="cofactor">
    <cofactor evidence="1">
        <name>Mg(2+)</name>
        <dbReference type="ChEBI" id="CHEBI:18420"/>
    </cofactor>
</comment>
<dbReference type="InterPro" id="IPR015797">
    <property type="entry name" value="NUDIX_hydrolase-like_dom_sf"/>
</dbReference>
<dbReference type="PROSITE" id="PS51462">
    <property type="entry name" value="NUDIX"/>
    <property type="match status" value="1"/>
</dbReference>
<dbReference type="SUPFAM" id="SSF55811">
    <property type="entry name" value="Nudix"/>
    <property type="match status" value="2"/>
</dbReference>
<dbReference type="OrthoDB" id="9806482at2"/>
<keyword evidence="3" id="KW-0460">Magnesium</keyword>
<dbReference type="GO" id="GO:0016787">
    <property type="term" value="F:hydrolase activity"/>
    <property type="evidence" value="ECO:0007669"/>
    <property type="project" value="UniProtKB-KW"/>
</dbReference>
<accession>A0A0G3BGW4</accession>